<dbReference type="EMBL" id="UYSL01024749">
    <property type="protein sequence ID" value="VDL83790.1"/>
    <property type="molecule type" value="Genomic_DNA"/>
</dbReference>
<accession>A0A0N4YS31</accession>
<reference evidence="2 3" key="2">
    <citation type="submission" date="2018-11" db="EMBL/GenBank/DDBJ databases">
        <authorList>
            <consortium name="Pathogen Informatics"/>
        </authorList>
    </citation>
    <scope>NUCLEOTIDE SEQUENCE [LARGE SCALE GENOMIC DNA]</scope>
</reference>
<organism evidence="4">
    <name type="scientific">Nippostrongylus brasiliensis</name>
    <name type="common">Rat hookworm</name>
    <dbReference type="NCBI Taxonomy" id="27835"/>
    <lineage>
        <taxon>Eukaryota</taxon>
        <taxon>Metazoa</taxon>
        <taxon>Ecdysozoa</taxon>
        <taxon>Nematoda</taxon>
        <taxon>Chromadorea</taxon>
        <taxon>Rhabditida</taxon>
        <taxon>Rhabditina</taxon>
        <taxon>Rhabditomorpha</taxon>
        <taxon>Strongyloidea</taxon>
        <taxon>Heligmosomidae</taxon>
        <taxon>Nippostrongylus</taxon>
    </lineage>
</organism>
<evidence type="ECO:0000256" key="1">
    <source>
        <dbReference type="SAM" id="MobiDB-lite"/>
    </source>
</evidence>
<reference evidence="4" key="1">
    <citation type="submission" date="2017-02" db="UniProtKB">
        <authorList>
            <consortium name="WormBaseParasite"/>
        </authorList>
    </citation>
    <scope>IDENTIFICATION</scope>
</reference>
<proteinExistence type="predicted"/>
<evidence type="ECO:0000313" key="4">
    <source>
        <dbReference type="WBParaSite" id="NBR_0002005301-mRNA-1"/>
    </source>
</evidence>
<protein>
    <submittedName>
        <fullName evidence="4">Catalase</fullName>
    </submittedName>
</protein>
<keyword evidence="3" id="KW-1185">Reference proteome</keyword>
<gene>
    <name evidence="2" type="ORF">NBR_LOCUS20054</name>
</gene>
<feature type="region of interest" description="Disordered" evidence="1">
    <location>
        <begin position="1"/>
        <end position="35"/>
    </location>
</feature>
<evidence type="ECO:0000313" key="3">
    <source>
        <dbReference type="Proteomes" id="UP000271162"/>
    </source>
</evidence>
<sequence>MSGISSIYPEDGASNVERRPSHHHDGDILPKTYGADKDVVNRQRARFMTSHISPELGEISRSLAVTEGVRRLLEILGVVPGHMALVSARYHDPDHTRAVKGQDGVVDGEVNLRSPRASDLEC</sequence>
<dbReference type="Proteomes" id="UP000271162">
    <property type="component" value="Unassembled WGS sequence"/>
</dbReference>
<dbReference type="WBParaSite" id="NBR_0002005301-mRNA-1">
    <property type="protein sequence ID" value="NBR_0002005301-mRNA-1"/>
    <property type="gene ID" value="NBR_0002005301"/>
</dbReference>
<evidence type="ECO:0000313" key="2">
    <source>
        <dbReference type="EMBL" id="VDL83790.1"/>
    </source>
</evidence>
<dbReference type="AlphaFoldDB" id="A0A0N4YS31"/>
<name>A0A0N4YS31_NIPBR</name>
<feature type="compositionally biased region" description="Basic and acidic residues" evidence="1">
    <location>
        <begin position="16"/>
        <end position="35"/>
    </location>
</feature>